<evidence type="ECO:0000313" key="3">
    <source>
        <dbReference type="Proteomes" id="UP000324222"/>
    </source>
</evidence>
<gene>
    <name evidence="2" type="ORF">E2C01_000586</name>
</gene>
<feature type="compositionally biased region" description="Pro residues" evidence="1">
    <location>
        <begin position="48"/>
        <end position="63"/>
    </location>
</feature>
<evidence type="ECO:0000313" key="2">
    <source>
        <dbReference type="EMBL" id="MPC08017.1"/>
    </source>
</evidence>
<sequence length="123" mass="13796">MRGVVRWQEEKEKITRVGGEGRTQEELRRSDQMTTSFMNPEEEFSPFLYPPSFPSQPFLPPIPSSTSSPSSSSSFTTPSRHSITSVLPHSSRGVPPRHLRRLPLGEGEAPRPTSRRRPALALL</sequence>
<reference evidence="2 3" key="1">
    <citation type="submission" date="2019-05" db="EMBL/GenBank/DDBJ databases">
        <title>Another draft genome of Portunus trituberculatus and its Hox gene families provides insights of decapod evolution.</title>
        <authorList>
            <person name="Jeong J.-H."/>
            <person name="Song I."/>
            <person name="Kim S."/>
            <person name="Choi T."/>
            <person name="Kim D."/>
            <person name="Ryu S."/>
            <person name="Kim W."/>
        </authorList>
    </citation>
    <scope>NUCLEOTIDE SEQUENCE [LARGE SCALE GENOMIC DNA]</scope>
    <source>
        <tissue evidence="2">Muscle</tissue>
    </source>
</reference>
<feature type="region of interest" description="Disordered" evidence="1">
    <location>
        <begin position="1"/>
        <end position="123"/>
    </location>
</feature>
<name>A0A5B7CF37_PORTR</name>
<evidence type="ECO:0000256" key="1">
    <source>
        <dbReference type="SAM" id="MobiDB-lite"/>
    </source>
</evidence>
<dbReference type="EMBL" id="VSRR010000015">
    <property type="protein sequence ID" value="MPC08017.1"/>
    <property type="molecule type" value="Genomic_DNA"/>
</dbReference>
<feature type="compositionally biased region" description="Low complexity" evidence="1">
    <location>
        <begin position="64"/>
        <end position="79"/>
    </location>
</feature>
<dbReference type="AlphaFoldDB" id="A0A5B7CF37"/>
<dbReference type="Proteomes" id="UP000324222">
    <property type="component" value="Unassembled WGS sequence"/>
</dbReference>
<keyword evidence="3" id="KW-1185">Reference proteome</keyword>
<comment type="caution">
    <text evidence="2">The sequence shown here is derived from an EMBL/GenBank/DDBJ whole genome shotgun (WGS) entry which is preliminary data.</text>
</comment>
<proteinExistence type="predicted"/>
<protein>
    <submittedName>
        <fullName evidence="2">Uncharacterized protein</fullName>
    </submittedName>
</protein>
<feature type="compositionally biased region" description="Basic and acidic residues" evidence="1">
    <location>
        <begin position="22"/>
        <end position="31"/>
    </location>
</feature>
<accession>A0A5B7CF37</accession>
<feature type="compositionally biased region" description="Basic residues" evidence="1">
    <location>
        <begin position="113"/>
        <end position="123"/>
    </location>
</feature>
<organism evidence="2 3">
    <name type="scientific">Portunus trituberculatus</name>
    <name type="common">Swimming crab</name>
    <name type="synonym">Neptunus trituberculatus</name>
    <dbReference type="NCBI Taxonomy" id="210409"/>
    <lineage>
        <taxon>Eukaryota</taxon>
        <taxon>Metazoa</taxon>
        <taxon>Ecdysozoa</taxon>
        <taxon>Arthropoda</taxon>
        <taxon>Crustacea</taxon>
        <taxon>Multicrustacea</taxon>
        <taxon>Malacostraca</taxon>
        <taxon>Eumalacostraca</taxon>
        <taxon>Eucarida</taxon>
        <taxon>Decapoda</taxon>
        <taxon>Pleocyemata</taxon>
        <taxon>Brachyura</taxon>
        <taxon>Eubrachyura</taxon>
        <taxon>Portunoidea</taxon>
        <taxon>Portunidae</taxon>
        <taxon>Portuninae</taxon>
        <taxon>Portunus</taxon>
    </lineage>
</organism>